<evidence type="ECO:0000256" key="2">
    <source>
        <dbReference type="ARBA" id="ARBA00001933"/>
    </source>
</evidence>
<comment type="pathway">
    <text evidence="4">Amino-acid biosynthesis; L-arginine biosynthesis; N(2)-acetyl-L-ornithine from L-glutamate: step 4/4.</text>
</comment>
<evidence type="ECO:0000313" key="13">
    <source>
        <dbReference type="Proteomes" id="UP000006727"/>
    </source>
</evidence>
<dbReference type="Gramene" id="Pp3c16_23960V3.1">
    <property type="protein sequence ID" value="Pp3c16_23960V3.1"/>
    <property type="gene ID" value="Pp3c16_23960"/>
</dbReference>
<dbReference type="EMBL" id="ABEU02000016">
    <property type="protein sequence ID" value="PNR38296.1"/>
    <property type="molecule type" value="Genomic_DNA"/>
</dbReference>
<dbReference type="Pfam" id="PF00202">
    <property type="entry name" value="Aminotran_3"/>
    <property type="match status" value="1"/>
</dbReference>
<evidence type="ECO:0000256" key="9">
    <source>
        <dbReference type="ARBA" id="ARBA00022898"/>
    </source>
</evidence>
<evidence type="ECO:0000256" key="6">
    <source>
        <dbReference type="ARBA" id="ARBA00022576"/>
    </source>
</evidence>
<dbReference type="GO" id="GO:0030170">
    <property type="term" value="F:pyridoxal phosphate binding"/>
    <property type="evidence" value="ECO:0000318"/>
    <property type="project" value="GO_Central"/>
</dbReference>
<dbReference type="EnsemblPlants" id="Pp3c16_23960V3.1">
    <property type="protein sequence ID" value="Pp3c16_23960V3.1"/>
    <property type="gene ID" value="Pp3c16_23960"/>
</dbReference>
<dbReference type="InterPro" id="IPR015424">
    <property type="entry name" value="PyrdxlP-dep_Trfase"/>
</dbReference>
<reference evidence="11 13" key="2">
    <citation type="journal article" date="2018" name="Plant J.">
        <title>The Physcomitrella patens chromosome-scale assembly reveals moss genome structure and evolution.</title>
        <authorList>
            <person name="Lang D."/>
            <person name="Ullrich K.K."/>
            <person name="Murat F."/>
            <person name="Fuchs J."/>
            <person name="Jenkins J."/>
            <person name="Haas F.B."/>
            <person name="Piednoel M."/>
            <person name="Gundlach H."/>
            <person name="Van Bel M."/>
            <person name="Meyberg R."/>
            <person name="Vives C."/>
            <person name="Morata J."/>
            <person name="Symeonidi A."/>
            <person name="Hiss M."/>
            <person name="Muchero W."/>
            <person name="Kamisugi Y."/>
            <person name="Saleh O."/>
            <person name="Blanc G."/>
            <person name="Decker E.L."/>
            <person name="van Gessel N."/>
            <person name="Grimwood J."/>
            <person name="Hayes R.D."/>
            <person name="Graham S.W."/>
            <person name="Gunter L.E."/>
            <person name="McDaniel S.F."/>
            <person name="Hoernstein S.N.W."/>
            <person name="Larsson A."/>
            <person name="Li F.W."/>
            <person name="Perroud P.F."/>
            <person name="Phillips J."/>
            <person name="Ranjan P."/>
            <person name="Rokshar D.S."/>
            <person name="Rothfels C.J."/>
            <person name="Schneider L."/>
            <person name="Shu S."/>
            <person name="Stevenson D.W."/>
            <person name="Thummler F."/>
            <person name="Tillich M."/>
            <person name="Villarreal Aguilar J.C."/>
            <person name="Widiez T."/>
            <person name="Wong G.K."/>
            <person name="Wymore A."/>
            <person name="Zhang Y."/>
            <person name="Zimmer A.D."/>
            <person name="Quatrano R.S."/>
            <person name="Mayer K.F.X."/>
            <person name="Goodstein D."/>
            <person name="Casacuberta J.M."/>
            <person name="Vandepoele K."/>
            <person name="Reski R."/>
            <person name="Cuming A.C."/>
            <person name="Tuskan G.A."/>
            <person name="Maumus F."/>
            <person name="Salse J."/>
            <person name="Schmutz J."/>
            <person name="Rensing S.A."/>
        </authorList>
    </citation>
    <scope>NUCLEOTIDE SEQUENCE [LARGE SCALE GENOMIC DNA]</scope>
    <source>
        <strain evidence="12 13">cv. Gransden 2004</strain>
    </source>
</reference>
<gene>
    <name evidence="12" type="primary">LOC112293496</name>
    <name evidence="11" type="ORF">PHYPA_021407</name>
</gene>
<evidence type="ECO:0000313" key="11">
    <source>
        <dbReference type="EMBL" id="PNR38296.1"/>
    </source>
</evidence>
<dbReference type="AlphaFoldDB" id="A0A2K1J9U3"/>
<dbReference type="SUPFAM" id="SSF53383">
    <property type="entry name" value="PLP-dependent transferases"/>
    <property type="match status" value="1"/>
</dbReference>
<dbReference type="PANTHER" id="PTHR11986:SF79">
    <property type="entry name" value="ACETYLORNITHINE AMINOTRANSFERASE, MITOCHONDRIAL"/>
    <property type="match status" value="1"/>
</dbReference>
<evidence type="ECO:0000256" key="1">
    <source>
        <dbReference type="ARBA" id="ARBA00001781"/>
    </source>
</evidence>
<keyword evidence="9 10" id="KW-0663">Pyridoxal phosphate</keyword>
<keyword evidence="8" id="KW-0808">Transferase</keyword>
<dbReference type="Gene3D" id="3.40.640.10">
    <property type="entry name" value="Type I PLP-dependent aspartate aminotransferase-like (Major domain)"/>
    <property type="match status" value="1"/>
</dbReference>
<protein>
    <submittedName>
        <fullName evidence="11 12">Uncharacterized protein</fullName>
    </submittedName>
</protein>
<accession>A0A2K1J9U3</accession>
<dbReference type="GO" id="GO:0006526">
    <property type="term" value="P:L-arginine biosynthetic process"/>
    <property type="evidence" value="ECO:0007669"/>
    <property type="project" value="UniProtKB-UniPathway"/>
</dbReference>
<keyword evidence="6" id="KW-0032">Aminotransferase</keyword>
<dbReference type="InterPro" id="IPR050103">
    <property type="entry name" value="Class-III_PLP-dep_AT"/>
</dbReference>
<dbReference type="CDD" id="cd00610">
    <property type="entry name" value="OAT_like"/>
    <property type="match status" value="1"/>
</dbReference>
<comment type="similarity">
    <text evidence="5 10">Belongs to the class-III pyridoxal-phosphate-dependent aminotransferase family.</text>
</comment>
<dbReference type="RefSeq" id="XP_024398741.1">
    <property type="nucleotide sequence ID" value="XM_024542973.2"/>
</dbReference>
<evidence type="ECO:0000256" key="8">
    <source>
        <dbReference type="ARBA" id="ARBA00022679"/>
    </source>
</evidence>
<dbReference type="FunCoup" id="A0A2K1J9U3">
    <property type="interactions" value="2484"/>
</dbReference>
<dbReference type="PANTHER" id="PTHR11986">
    <property type="entry name" value="AMINOTRANSFERASE CLASS III"/>
    <property type="match status" value="1"/>
</dbReference>
<dbReference type="PROSITE" id="PS00600">
    <property type="entry name" value="AA_TRANSFER_CLASS_3"/>
    <property type="match status" value="1"/>
</dbReference>
<name>A0A2K1J9U3_PHYPA</name>
<comment type="catalytic activity">
    <reaction evidence="1">
        <text>glyoxylate + L-alanine = glycine + pyruvate</text>
        <dbReference type="Rhea" id="RHEA:24248"/>
        <dbReference type="ChEBI" id="CHEBI:15361"/>
        <dbReference type="ChEBI" id="CHEBI:36655"/>
        <dbReference type="ChEBI" id="CHEBI:57305"/>
        <dbReference type="ChEBI" id="CHEBI:57972"/>
        <dbReference type="EC" id="2.6.1.44"/>
    </reaction>
</comment>
<dbReference type="InterPro" id="IPR049704">
    <property type="entry name" value="Aminotrans_3_PPA_site"/>
</dbReference>
<dbReference type="FunFam" id="3.40.640.10:FF:000004">
    <property type="entry name" value="Acetylornithine aminotransferase"/>
    <property type="match status" value="1"/>
</dbReference>
<keyword evidence="13" id="KW-1185">Reference proteome</keyword>
<dbReference type="InterPro" id="IPR015421">
    <property type="entry name" value="PyrdxlP-dep_Trfase_major"/>
</dbReference>
<dbReference type="PIRSF" id="PIRSF000521">
    <property type="entry name" value="Transaminase_4ab_Lys_Orn"/>
    <property type="match status" value="1"/>
</dbReference>
<dbReference type="Gramene" id="Pp3c16_23960V3.2">
    <property type="protein sequence ID" value="Pp3c16_23960V3.2"/>
    <property type="gene ID" value="Pp3c16_23960"/>
</dbReference>
<dbReference type="InterPro" id="IPR005814">
    <property type="entry name" value="Aminotrans_3"/>
</dbReference>
<dbReference type="InterPro" id="IPR015422">
    <property type="entry name" value="PyrdxlP-dep_Trfase_small"/>
</dbReference>
<dbReference type="PaxDb" id="3218-PP1S4_335V6.1"/>
<dbReference type="UniPathway" id="UPA00068">
    <property type="reaction ID" value="UER00109"/>
</dbReference>
<dbReference type="STRING" id="3218.A0A2K1J9U3"/>
<dbReference type="KEGG" id="ppp:112293496"/>
<dbReference type="GO" id="GO:0005739">
    <property type="term" value="C:mitochondrion"/>
    <property type="evidence" value="ECO:0007669"/>
    <property type="project" value="UniProtKB-SubCell"/>
</dbReference>
<evidence type="ECO:0000256" key="5">
    <source>
        <dbReference type="ARBA" id="ARBA00008954"/>
    </source>
</evidence>
<evidence type="ECO:0000256" key="4">
    <source>
        <dbReference type="ARBA" id="ARBA00005024"/>
    </source>
</evidence>
<dbReference type="NCBIfam" id="TIGR00707">
    <property type="entry name" value="argD"/>
    <property type="match status" value="1"/>
</dbReference>
<reference evidence="12" key="3">
    <citation type="submission" date="2020-12" db="UniProtKB">
        <authorList>
            <consortium name="EnsemblPlants"/>
        </authorList>
    </citation>
    <scope>IDENTIFICATION</scope>
</reference>
<evidence type="ECO:0000256" key="7">
    <source>
        <dbReference type="ARBA" id="ARBA00022605"/>
    </source>
</evidence>
<evidence type="ECO:0000256" key="3">
    <source>
        <dbReference type="ARBA" id="ARBA00004173"/>
    </source>
</evidence>
<evidence type="ECO:0000256" key="10">
    <source>
        <dbReference type="RuleBase" id="RU003560"/>
    </source>
</evidence>
<dbReference type="InterPro" id="IPR004636">
    <property type="entry name" value="AcOrn/SuccOrn_fam"/>
</dbReference>
<comment type="cofactor">
    <cofactor evidence="2">
        <name>pyridoxal 5'-phosphate</name>
        <dbReference type="ChEBI" id="CHEBI:597326"/>
    </cofactor>
</comment>
<proteinExistence type="inferred from homology"/>
<dbReference type="Gene3D" id="3.90.1150.10">
    <property type="entry name" value="Aspartate Aminotransferase, domain 1"/>
    <property type="match status" value="1"/>
</dbReference>
<dbReference type="NCBIfam" id="NF002325">
    <property type="entry name" value="PRK01278.1"/>
    <property type="match status" value="1"/>
</dbReference>
<dbReference type="GeneID" id="112293496"/>
<dbReference type="GO" id="GO:0042802">
    <property type="term" value="F:identical protein binding"/>
    <property type="evidence" value="ECO:0000318"/>
    <property type="project" value="GO_Central"/>
</dbReference>
<evidence type="ECO:0000313" key="12">
    <source>
        <dbReference type="EnsemblPlants" id="Pp3c16_23960V3.1"/>
    </source>
</evidence>
<reference evidence="11 13" key="1">
    <citation type="journal article" date="2008" name="Science">
        <title>The Physcomitrella genome reveals evolutionary insights into the conquest of land by plants.</title>
        <authorList>
            <person name="Rensing S."/>
            <person name="Lang D."/>
            <person name="Zimmer A."/>
            <person name="Terry A."/>
            <person name="Salamov A."/>
            <person name="Shapiro H."/>
            <person name="Nishiyama T."/>
            <person name="Perroud P.-F."/>
            <person name="Lindquist E."/>
            <person name="Kamisugi Y."/>
            <person name="Tanahashi T."/>
            <person name="Sakakibara K."/>
            <person name="Fujita T."/>
            <person name="Oishi K."/>
            <person name="Shin-I T."/>
            <person name="Kuroki Y."/>
            <person name="Toyoda A."/>
            <person name="Suzuki Y."/>
            <person name="Hashimoto A."/>
            <person name="Yamaguchi K."/>
            <person name="Sugano A."/>
            <person name="Kohara Y."/>
            <person name="Fujiyama A."/>
            <person name="Anterola A."/>
            <person name="Aoki S."/>
            <person name="Ashton N."/>
            <person name="Barbazuk W.B."/>
            <person name="Barker E."/>
            <person name="Bennetzen J."/>
            <person name="Bezanilla M."/>
            <person name="Blankenship R."/>
            <person name="Cho S.H."/>
            <person name="Dutcher S."/>
            <person name="Estelle M."/>
            <person name="Fawcett J.A."/>
            <person name="Gundlach H."/>
            <person name="Hanada K."/>
            <person name="Heyl A."/>
            <person name="Hicks K.A."/>
            <person name="Hugh J."/>
            <person name="Lohr M."/>
            <person name="Mayer K."/>
            <person name="Melkozernov A."/>
            <person name="Murata T."/>
            <person name="Nelson D."/>
            <person name="Pils B."/>
            <person name="Prigge M."/>
            <person name="Reiss B."/>
            <person name="Renner T."/>
            <person name="Rombauts S."/>
            <person name="Rushton P."/>
            <person name="Sanderfoot A."/>
            <person name="Schween G."/>
            <person name="Shiu S.-H."/>
            <person name="Stueber K."/>
            <person name="Theodoulou F.L."/>
            <person name="Tu H."/>
            <person name="Van de Peer Y."/>
            <person name="Verrier P.J."/>
            <person name="Waters E."/>
            <person name="Wood A."/>
            <person name="Yang L."/>
            <person name="Cove D."/>
            <person name="Cuming A."/>
            <person name="Hasebe M."/>
            <person name="Lucas S."/>
            <person name="Mishler D.B."/>
            <person name="Reski R."/>
            <person name="Grigoriev I."/>
            <person name="Quatrano R.S."/>
            <person name="Boore J.L."/>
        </authorList>
    </citation>
    <scope>NUCLEOTIDE SEQUENCE [LARGE SCALE GENOMIC DNA]</scope>
    <source>
        <strain evidence="12 13">cv. Gransden 2004</strain>
    </source>
</reference>
<dbReference type="Proteomes" id="UP000006727">
    <property type="component" value="Chromosome 16"/>
</dbReference>
<comment type="subcellular location">
    <subcellularLocation>
        <location evidence="3">Mitochondrion</location>
    </subcellularLocation>
</comment>
<keyword evidence="7" id="KW-0028">Amino-acid biosynthesis</keyword>
<dbReference type="GO" id="GO:0008453">
    <property type="term" value="F:alanine-glyoxylate transaminase activity"/>
    <property type="evidence" value="ECO:0007669"/>
    <property type="project" value="UniProtKB-EC"/>
</dbReference>
<sequence length="516" mass="55107">MVEGSKSCNMVSLAQCSGINASGARHLFSCGPSRVVWSSTLSFAHSCSYERRYGKTEDLQVCAISQQGSPYVQVLTDEEERLRDIQLAAEAATAALAADNEEILRLDKQAVIDAEARLFVPTYVRSPVVFERGEGCKLYDTEGKEYLDLAAGIAVNSLGHGDPTWLKAINDQAANLAHVSNLYHTVPQVKLAERLVKWSFADRVFFTNSGTEANDAAIKFARKYQTVISNRKGDTRWIKFGKLRPASELVSFSSGFHGRTSGAQSHFSKLNLEPLAPGAHCVEFGDLETTAKAIRRDRTAAVLVEPIQGEGGVHTASAEFLRGLRRLCDEAGALLIFDEVQCGLGRTGLLWAHQAYGVQPDMMTLAKPLAGGLPIGAVLVTEAVASTISAGDHGSTFAGGPLVCQAALSVLDRIQAPGFLEHVAAKGGHLRAQLREKIGTNPHVKEIRGVGLLIGVELDVPAAPLVEAALQAGLLILTAGNGYVVKLAPPLTISEAELNRAVDIIAGCMSSLFLNL</sequence>
<dbReference type="OrthoDB" id="5419315at2759"/>
<organism evidence="11">
    <name type="scientific">Physcomitrium patens</name>
    <name type="common">Spreading-leaved earth moss</name>
    <name type="synonym">Physcomitrella patens</name>
    <dbReference type="NCBI Taxonomy" id="3218"/>
    <lineage>
        <taxon>Eukaryota</taxon>
        <taxon>Viridiplantae</taxon>
        <taxon>Streptophyta</taxon>
        <taxon>Embryophyta</taxon>
        <taxon>Bryophyta</taxon>
        <taxon>Bryophytina</taxon>
        <taxon>Bryopsida</taxon>
        <taxon>Funariidae</taxon>
        <taxon>Funariales</taxon>
        <taxon>Funariaceae</taxon>
        <taxon>Physcomitrium</taxon>
    </lineage>
</organism>
<dbReference type="EnsemblPlants" id="Pp3c16_23960V3.2">
    <property type="protein sequence ID" value="Pp3c16_23960V3.2"/>
    <property type="gene ID" value="Pp3c16_23960"/>
</dbReference>